<dbReference type="EMBL" id="LJEB01000047">
    <property type="protein sequence ID" value="KPR55361.1"/>
    <property type="molecule type" value="Genomic_DNA"/>
</dbReference>
<dbReference type="EMBL" id="ABKLER030000138">
    <property type="protein sequence ID" value="EMN4148351.1"/>
    <property type="molecule type" value="Genomic_DNA"/>
</dbReference>
<feature type="modified residue" description="4-aspartylphosphate" evidence="4">
    <location>
        <position position="57"/>
    </location>
</feature>
<dbReference type="OrthoDB" id="6623657at2"/>
<dbReference type="EMBL" id="OW995941">
    <property type="protein sequence ID" value="CAH6616765.1"/>
    <property type="molecule type" value="Genomic_DNA"/>
</dbReference>
<evidence type="ECO:0000313" key="27">
    <source>
        <dbReference type="Proteomes" id="UP000215827"/>
    </source>
</evidence>
<evidence type="ECO:0000313" key="28">
    <source>
        <dbReference type="Proteomes" id="UP000263627"/>
    </source>
</evidence>
<dbReference type="PANTHER" id="PTHR43214:SF41">
    <property type="entry name" value="NITRATE_NITRITE RESPONSE REGULATOR PROTEIN NARP"/>
    <property type="match status" value="1"/>
</dbReference>
<evidence type="ECO:0000256" key="4">
    <source>
        <dbReference type="PROSITE-ProRule" id="PRU00169"/>
    </source>
</evidence>
<dbReference type="GO" id="GO:0000160">
    <property type="term" value="P:phosphorelay signal transduction system"/>
    <property type="evidence" value="ECO:0007669"/>
    <property type="project" value="InterPro"/>
</dbReference>
<dbReference type="EMBL" id="CP114564">
    <property type="protein sequence ID" value="WAZ56930.1"/>
    <property type="molecule type" value="Genomic_DNA"/>
</dbReference>
<evidence type="ECO:0000313" key="9">
    <source>
        <dbReference type="EMBL" id="EHT9941677.1"/>
    </source>
</evidence>
<accession>A0A0D7M7Y3</accession>
<evidence type="ECO:0000313" key="29">
    <source>
        <dbReference type="Proteomes" id="UP000512222"/>
    </source>
</evidence>
<keyword evidence="30" id="KW-1185">Reference proteome</keyword>
<evidence type="ECO:0000313" key="25">
    <source>
        <dbReference type="EMBL" id="WAZ56930.1"/>
    </source>
</evidence>
<dbReference type="Pfam" id="PF00196">
    <property type="entry name" value="GerE"/>
    <property type="match status" value="1"/>
</dbReference>
<evidence type="ECO:0000313" key="12">
    <source>
        <dbReference type="EMBL" id="EMM7459060.1"/>
    </source>
</evidence>
<dbReference type="Proteomes" id="UP001169574">
    <property type="component" value="Unassembled WGS sequence"/>
</dbReference>
<keyword evidence="1" id="KW-0805">Transcription regulation</keyword>
<dbReference type="InterPro" id="IPR039420">
    <property type="entry name" value="WalR-like"/>
</dbReference>
<protein>
    <submittedName>
        <fullName evidence="7">DNA-binding response regulator</fullName>
    </submittedName>
    <submittedName>
        <fullName evidence="17 21">Transcriptional regulator</fullName>
    </submittedName>
    <submittedName>
        <fullName evidence="22">LuxR C-terminal-related transcriptional regulator</fullName>
    </submittedName>
    <submittedName>
        <fullName evidence="8">Transcriptional regulatory protein RcsA</fullName>
    </submittedName>
</protein>
<keyword evidence="4" id="KW-0597">Phosphoprotein</keyword>
<evidence type="ECO:0000313" key="10">
    <source>
        <dbReference type="EMBL" id="EHT9942455.1"/>
    </source>
</evidence>
<evidence type="ECO:0000313" key="8">
    <source>
        <dbReference type="EMBL" id="CAH6616765.1"/>
    </source>
</evidence>
<reference evidence="22" key="11">
    <citation type="submission" date="2023-10" db="EMBL/GenBank/DDBJ databases">
        <title>Fecal carriage and genetic characteristics of carbapenem-resistant Enterobacterales among healthy adults from four provinces of China.</title>
        <authorList>
            <person name="Li Y."/>
            <person name="Zhang R."/>
        </authorList>
    </citation>
    <scope>NUCLEOTIDE SEQUENCE</scope>
    <source>
        <strain evidence="22">HN-136</strain>
    </source>
</reference>
<dbReference type="EMBL" id="CP032184">
    <property type="protein sequence ID" value="AXZ46415.1"/>
    <property type="molecule type" value="Genomic_DNA"/>
</dbReference>
<evidence type="ECO:0000313" key="7">
    <source>
        <dbReference type="EMBL" id="AXZ46415.1"/>
    </source>
</evidence>
<dbReference type="EMBL" id="DAESCB010000003">
    <property type="protein sequence ID" value="HBH7041145.1"/>
    <property type="molecule type" value="Genomic_DNA"/>
</dbReference>
<dbReference type="Proteomes" id="UP000263627">
    <property type="component" value="Chromosome"/>
</dbReference>
<keyword evidence="3" id="KW-0804">Transcription</keyword>
<dbReference type="EMBL" id="DAESCB010000081">
    <property type="protein sequence ID" value="HBH7045395.1"/>
    <property type="molecule type" value="Genomic_DNA"/>
</dbReference>
<reference evidence="12" key="12">
    <citation type="submission" date="2024-02" db="EMBL/GenBank/DDBJ databases">
        <authorList>
            <consortium name="Clinical and Environmental Microbiology Branch: Whole genome sequencing antimicrobial resistance pathogens in the healthcare setting"/>
        </authorList>
    </citation>
    <scope>NUCLEOTIDE SEQUENCE</scope>
    <source>
        <strain evidence="9">2021DK-00049</strain>
        <strain evidence="14">2023GN-00102</strain>
        <strain evidence="11">2023GN-00287</strain>
        <strain evidence="12">Whole organism</strain>
    </source>
</reference>
<feature type="domain" description="Response regulatory" evidence="6">
    <location>
        <begin position="3"/>
        <end position="124"/>
    </location>
</feature>
<evidence type="ECO:0000313" key="21">
    <source>
        <dbReference type="EMBL" id="KPR55361.1"/>
    </source>
</evidence>
<dbReference type="PRINTS" id="PR00038">
    <property type="entry name" value="HTHLUXR"/>
</dbReference>
<dbReference type="InterPro" id="IPR016032">
    <property type="entry name" value="Sig_transdc_resp-reg_C-effctor"/>
</dbReference>
<dbReference type="Proteomes" id="UP000885148">
    <property type="component" value="Unassembled WGS sequence"/>
</dbReference>
<dbReference type="EMBL" id="JAWPBU010000043">
    <property type="protein sequence ID" value="MDW2761343.1"/>
    <property type="molecule type" value="Genomic_DNA"/>
</dbReference>
<reference evidence="29" key="6">
    <citation type="submission" date="2020-06" db="EMBL/GenBank/DDBJ databases">
        <title>REHAB project genomes.</title>
        <authorList>
            <person name="Shaw L.P."/>
        </authorList>
    </citation>
    <scope>NUCLEOTIDE SEQUENCE [LARGE SCALE GENOMIC DNA]</scope>
    <source>
        <strain evidence="29">RHBSTW-00370</strain>
    </source>
</reference>
<evidence type="ECO:0000256" key="1">
    <source>
        <dbReference type="ARBA" id="ARBA00023015"/>
    </source>
</evidence>
<dbReference type="Proteomes" id="UP001279522">
    <property type="component" value="Unassembled WGS sequence"/>
</dbReference>
<dbReference type="EMBL" id="ABKLER030000137">
    <property type="protein sequence ID" value="EMN4148332.1"/>
    <property type="molecule type" value="Genomic_DNA"/>
</dbReference>
<dbReference type="EMBL" id="ABLGCN030000010">
    <property type="protein sequence ID" value="EMM7459060.1"/>
    <property type="molecule type" value="Genomic_DNA"/>
</dbReference>
<evidence type="ECO:0000256" key="2">
    <source>
        <dbReference type="ARBA" id="ARBA00023125"/>
    </source>
</evidence>
<evidence type="ECO:0000313" key="19">
    <source>
        <dbReference type="EMBL" id="HBH7041145.1"/>
    </source>
</evidence>
<dbReference type="Gene3D" id="3.40.50.2300">
    <property type="match status" value="1"/>
</dbReference>
<evidence type="ECO:0000313" key="30">
    <source>
        <dbReference type="Proteomes" id="UP001164536"/>
    </source>
</evidence>
<dbReference type="EMBL" id="DACSXJ010000164">
    <property type="protein sequence ID" value="HAT3901312.1"/>
    <property type="molecule type" value="Genomic_DNA"/>
</dbReference>
<dbReference type="EMBL" id="CP056573">
    <property type="protein sequence ID" value="QLV32511.1"/>
    <property type="molecule type" value="Genomic_DNA"/>
</dbReference>
<evidence type="ECO:0000259" key="5">
    <source>
        <dbReference type="PROSITE" id="PS50043"/>
    </source>
</evidence>
<reference evidence="17" key="4">
    <citation type="journal article" date="2018" name="Genome Biol.">
        <title>SKESA: strategic k-mer extension for scrupulous assemblies.</title>
        <authorList>
            <person name="Souvorov A."/>
            <person name="Agarwala R."/>
            <person name="Lipman D.J."/>
        </authorList>
    </citation>
    <scope>NUCLEOTIDE SEQUENCE</scope>
    <source>
        <strain evidence="19">91871</strain>
        <strain evidence="17">O50</strain>
    </source>
</reference>
<dbReference type="Proteomes" id="UP000855471">
    <property type="component" value="Unassembled WGS sequence"/>
</dbReference>
<proteinExistence type="predicted"/>
<evidence type="ECO:0000313" key="23">
    <source>
        <dbReference type="EMBL" id="OYR04712.1"/>
    </source>
</evidence>
<dbReference type="EMBL" id="NEFA01000010">
    <property type="protein sequence ID" value="OYR04712.1"/>
    <property type="molecule type" value="Genomic_DNA"/>
</dbReference>
<evidence type="ECO:0000313" key="16">
    <source>
        <dbReference type="EMBL" id="EMN4148351.1"/>
    </source>
</evidence>
<reference evidence="23 27" key="3">
    <citation type="submission" date="2017-04" db="EMBL/GenBank/DDBJ databases">
        <title>Emergence of KPC-2-producing Citrobacter isolates from sediments of a Chinese river.</title>
        <authorList>
            <person name="Zheng B."/>
        </authorList>
    </citation>
    <scope>NUCLEOTIDE SEQUENCE [LARGE SCALE GENOMIC DNA]</scope>
    <source>
        <strain evidence="23 27">C191</strain>
    </source>
</reference>
<dbReference type="EMBL" id="ABLGCN030000091">
    <property type="protein sequence ID" value="EMM7461215.1"/>
    <property type="molecule type" value="Genomic_DNA"/>
</dbReference>
<reference evidence="24" key="8">
    <citation type="journal article" date="2021" name="Microb. Genom.">
        <title>A genomic epidemiological study shows that prevalence of antimicrobial resistance in Enterobacterales is associated with the livestock host, as well as antimicrobial usage.</title>
        <authorList>
            <person name="AbuOun M."/>
            <person name="Jones H."/>
            <person name="Stubberfield E."/>
            <person name="Gilson D."/>
            <person name="Shaw L.P."/>
            <person name="Hubbard A.T.M."/>
            <person name="Chau K.K."/>
            <person name="Sebra R."/>
            <person name="Peto T.E.A."/>
            <person name="Crook D.W."/>
            <person name="Read D.S."/>
            <person name="Gweon H.S."/>
            <person name="Walker A.S."/>
            <person name="Stoesser N."/>
            <person name="Smith R.P."/>
            <person name="Anjum M.F."/>
            <person name="On Behalf Of The Rehab Consortium."/>
        </authorList>
    </citation>
    <scope>NUCLEOTIDE SEQUENCE</scope>
    <source>
        <strain evidence="24">RHBSTW-00370</strain>
    </source>
</reference>
<reference evidence="25" key="10">
    <citation type="submission" date="2022-12" db="EMBL/GenBank/DDBJ databases">
        <title>2953647.</title>
        <authorList>
            <person name="Hergert J."/>
            <person name="Casey R."/>
            <person name="Wagner J."/>
            <person name="Young E.L."/>
            <person name="Oakeson K.F."/>
        </authorList>
    </citation>
    <scope>NUCLEOTIDE SEQUENCE</scope>
    <source>
        <strain evidence="25">2953647</strain>
    </source>
</reference>
<gene>
    <name evidence="8" type="ORF">AI2935V1_4473</name>
    <name evidence="7" type="ORF">AM363_05335</name>
    <name evidence="21" type="ORF">AN672_11600</name>
    <name evidence="23" type="ORF">B9P89_11440</name>
    <name evidence="24" type="ORF">HV178_22100</name>
    <name evidence="17" type="ORF">I9Y29_001852</name>
    <name evidence="18" type="ORF">I9Y29_005856</name>
    <name evidence="19" type="ORF">KV121_001169</name>
    <name evidence="20" type="ORF">KV121_005587</name>
    <name evidence="9" type="ORF">KY227_004836</name>
    <name evidence="10" type="ORF">KY227_005676</name>
    <name evidence="25" type="ORF">O4000_22035</name>
    <name evidence="12" type="ORF">P7U51_003610</name>
    <name evidence="13" type="ORF">P7U51_005863</name>
    <name evidence="14" type="ORF">PQQ21_003694</name>
    <name evidence="15" type="ORF">PQQ21_005740</name>
    <name evidence="16" type="ORF">PQQ21_005759</name>
    <name evidence="22" type="ORF">RYZ67_23105</name>
    <name evidence="11" type="ORF">SGX49_003760</name>
</gene>
<dbReference type="PROSITE" id="PS50043">
    <property type="entry name" value="HTH_LUXR_2"/>
    <property type="match status" value="1"/>
</dbReference>
<dbReference type="Proteomes" id="UP001278087">
    <property type="component" value="Unassembled WGS sequence"/>
</dbReference>
<keyword evidence="2 7" id="KW-0238">DNA-binding</keyword>
<reference evidence="17" key="7">
    <citation type="submission" date="2020-09" db="EMBL/GenBank/DDBJ databases">
        <authorList>
            <consortium name="NCBI Pathogen Detection Project"/>
        </authorList>
    </citation>
    <scope>NUCLEOTIDE SEQUENCE</scope>
    <source>
        <strain evidence="19">91871</strain>
        <strain evidence="17">O50</strain>
    </source>
</reference>
<evidence type="ECO:0000313" key="26">
    <source>
        <dbReference type="Proteomes" id="UP000050520"/>
    </source>
</evidence>
<dbReference type="EMBL" id="ABOSXX010000022">
    <property type="protein sequence ID" value="ELV3681290.1"/>
    <property type="molecule type" value="Genomic_DNA"/>
</dbReference>
<evidence type="ECO:0000313" key="18">
    <source>
        <dbReference type="EMBL" id="HAT3901312.1"/>
    </source>
</evidence>
<dbReference type="GeneID" id="87003042"/>
<name>A0A0D7M7Y3_CITFR</name>
<dbReference type="EMBL" id="ABKLER030000015">
    <property type="protein sequence ID" value="EMN4146397.1"/>
    <property type="molecule type" value="Genomic_DNA"/>
</dbReference>
<dbReference type="InterPro" id="IPR000792">
    <property type="entry name" value="Tscrpt_reg_LuxR_C"/>
</dbReference>
<evidence type="ECO:0000313" key="14">
    <source>
        <dbReference type="EMBL" id="EMN4146397.1"/>
    </source>
</evidence>
<dbReference type="Proteomes" id="UP000512222">
    <property type="component" value="Chromosome"/>
</dbReference>
<organism evidence="17">
    <name type="scientific">Citrobacter freundii</name>
    <dbReference type="NCBI Taxonomy" id="546"/>
    <lineage>
        <taxon>Bacteria</taxon>
        <taxon>Pseudomonadati</taxon>
        <taxon>Pseudomonadota</taxon>
        <taxon>Gammaproteobacteria</taxon>
        <taxon>Enterobacterales</taxon>
        <taxon>Enterobacteriaceae</taxon>
        <taxon>Citrobacter</taxon>
        <taxon>Citrobacter freundii complex</taxon>
    </lineage>
</organism>
<dbReference type="EMBL" id="ABBJDF010000037">
    <property type="protein sequence ID" value="EHT9941677.1"/>
    <property type="molecule type" value="Genomic_DNA"/>
</dbReference>
<evidence type="ECO:0000259" key="6">
    <source>
        <dbReference type="PROSITE" id="PS50110"/>
    </source>
</evidence>
<evidence type="ECO:0000313" key="24">
    <source>
        <dbReference type="EMBL" id="QLV32511.1"/>
    </source>
</evidence>
<dbReference type="EMBL" id="DACSXJ010000009">
    <property type="protein sequence ID" value="HAT3897434.1"/>
    <property type="molecule type" value="Genomic_DNA"/>
</dbReference>
<feature type="domain" description="HTH luxR-type" evidence="5">
    <location>
        <begin position="133"/>
        <end position="198"/>
    </location>
</feature>
<dbReference type="AlphaFoldDB" id="A0A0D7M7Y3"/>
<dbReference type="InterPro" id="IPR001789">
    <property type="entry name" value="Sig_transdc_resp-reg_receiver"/>
</dbReference>
<evidence type="ECO:0000313" key="22">
    <source>
        <dbReference type="EMBL" id="MDW2761343.1"/>
    </source>
</evidence>
<dbReference type="Proteomes" id="UP000215827">
    <property type="component" value="Unassembled WGS sequence"/>
</dbReference>
<evidence type="ECO:0000313" key="13">
    <source>
        <dbReference type="EMBL" id="EMM7461215.1"/>
    </source>
</evidence>
<evidence type="ECO:0000313" key="17">
    <source>
        <dbReference type="EMBL" id="HAT3897434.1"/>
    </source>
</evidence>
<evidence type="ECO:0000313" key="11">
    <source>
        <dbReference type="EMBL" id="ELV3681290.1"/>
    </source>
</evidence>
<dbReference type="Proteomes" id="UP000050520">
    <property type="component" value="Unassembled WGS sequence"/>
</dbReference>
<dbReference type="Proteomes" id="UP000789647">
    <property type="component" value="Chromosome"/>
</dbReference>
<dbReference type="EMBL" id="ABBJDF010000136">
    <property type="protein sequence ID" value="EHT9942455.1"/>
    <property type="molecule type" value="Genomic_DNA"/>
</dbReference>
<reference evidence="21 26" key="2">
    <citation type="journal article" date="2017" name="PLoS ONE">
        <title>Genomic and phenotypic characterisation of fluoroquinolone resistance mechanisms in Enterobacteriaceae in Durban, South Africa.</title>
        <authorList>
            <person name="Osei Sekyere J."/>
            <person name="Amoako D.G."/>
        </authorList>
    </citation>
    <scope>NUCLEOTIDE SEQUENCE [LARGE SCALE GENOMIC DNA]</scope>
    <source>
        <strain evidence="21 26">ST62:944112508</strain>
    </source>
</reference>
<dbReference type="SUPFAM" id="SSF46894">
    <property type="entry name" value="C-terminal effector domain of the bipartite response regulators"/>
    <property type="match status" value="1"/>
</dbReference>
<dbReference type="GO" id="GO:0003677">
    <property type="term" value="F:DNA binding"/>
    <property type="evidence" value="ECO:0007669"/>
    <property type="project" value="UniProtKB-KW"/>
</dbReference>
<dbReference type="PANTHER" id="PTHR43214">
    <property type="entry name" value="TWO-COMPONENT RESPONSE REGULATOR"/>
    <property type="match status" value="1"/>
</dbReference>
<evidence type="ECO:0000313" key="20">
    <source>
        <dbReference type="EMBL" id="HBH7045395.1"/>
    </source>
</evidence>
<evidence type="ECO:0000256" key="3">
    <source>
        <dbReference type="ARBA" id="ARBA00023163"/>
    </source>
</evidence>
<evidence type="ECO:0000313" key="15">
    <source>
        <dbReference type="EMBL" id="EMN4148332.1"/>
    </source>
</evidence>
<reference evidence="26" key="1">
    <citation type="submission" date="2015-09" db="EMBL/GenBank/DDBJ databases">
        <title>Prevalence of NDMs in South Africa.</title>
        <authorList>
            <person name="Osei Sekyere J."/>
            <person name="Govinden U."/>
            <person name="Essack S."/>
            <person name="Haldorsen B."/>
            <person name="Samuelsen O."/>
            <person name="Aasnaes B."/>
            <person name="Sundsfjord A."/>
        </authorList>
    </citation>
    <scope>NUCLEOTIDE SEQUENCE [LARGE SCALE GENOMIC DNA]</scope>
    <source>
        <strain evidence="26">ST62:944112508</strain>
    </source>
</reference>
<dbReference type="CDD" id="cd06170">
    <property type="entry name" value="LuxR_C_like"/>
    <property type="match status" value="1"/>
</dbReference>
<dbReference type="SMART" id="SM00421">
    <property type="entry name" value="HTH_LUXR"/>
    <property type="match status" value="1"/>
</dbReference>
<dbReference type="RefSeq" id="WP_003025485.1">
    <property type="nucleotide sequence ID" value="NZ_AP026940.1"/>
</dbReference>
<dbReference type="Proteomes" id="UP001164536">
    <property type="component" value="Chromosome"/>
</dbReference>
<dbReference type="GO" id="GO:0006355">
    <property type="term" value="P:regulation of DNA-templated transcription"/>
    <property type="evidence" value="ECO:0007669"/>
    <property type="project" value="InterPro"/>
</dbReference>
<sequence length="199" mass="22060">MLKILVIDRCHFTRTGIEALLNHSGRFSSSFLVSGINNLLLAKEHILQWKPHLVIADLYSFISETHSSPPINPFFMSCGVIPLILLQSADRQHAPIAPSQSVAHSVLTKHTTLNTLSHTIQEALQVRPALEIPKNATPLLTPQEEKVLSMWMDGVSNNAIAAALSIHGKTVYTYKRNIRMKLHLGNRFSPFLSLPGKGD</sequence>
<reference evidence="7 28" key="5">
    <citation type="submission" date="2018-09" db="EMBL/GenBank/DDBJ databases">
        <title>Whole genome sequencing of Citrobacter freundii AR_0116.</title>
        <authorList>
            <person name="Conlan S."/>
            <person name="Thomas P.J."/>
            <person name="Mullikin J."/>
            <person name="Frank K.M."/>
            <person name="Segre J.A."/>
        </authorList>
    </citation>
    <scope>NUCLEOTIDE SEQUENCE [LARGE SCALE GENOMIC DNA]</scope>
    <source>
        <strain evidence="7 28">AR_0116</strain>
    </source>
</reference>
<dbReference type="PROSITE" id="PS50110">
    <property type="entry name" value="RESPONSE_REGULATORY"/>
    <property type="match status" value="1"/>
</dbReference>
<dbReference type="PROSITE" id="PS00622">
    <property type="entry name" value="HTH_LUXR_1"/>
    <property type="match status" value="1"/>
</dbReference>
<reference evidence="8" key="9">
    <citation type="submission" date="2022-05" db="EMBL/GenBank/DDBJ databases">
        <authorList>
            <person name="Alioto T."/>
            <person name="Alioto T."/>
            <person name="Gomez Garrido J."/>
        </authorList>
    </citation>
    <scope>NUCLEOTIDE SEQUENCE</scope>
    <source>
        <strain evidence="8">112</strain>
    </source>
</reference>